<protein>
    <submittedName>
        <fullName evidence="1">Uncharacterized protein</fullName>
    </submittedName>
</protein>
<sequence length="134" mass="14948">MKSFTECFASFGAKLPNPQWAVSALAEDDALVISCWSLYFDRPDASTLRYRDRLSRWLGNESGNRLLKEHLAQAVASSLPVRLVVATPLSREGIDAGRDASAVRKKFHTKPEVTGRVVDFDGDSFVIDFQRISE</sequence>
<keyword evidence="2" id="KW-1185">Reference proteome</keyword>
<dbReference type="RefSeq" id="WP_309152319.1">
    <property type="nucleotide sequence ID" value="NZ_CP133568.1"/>
</dbReference>
<dbReference type="EMBL" id="CP133568">
    <property type="protein sequence ID" value="WMT03693.1"/>
    <property type="molecule type" value="Genomic_DNA"/>
</dbReference>
<accession>A0ABY9P9E3</accession>
<reference evidence="1 2" key="1">
    <citation type="submission" date="2023-08" db="EMBL/GenBank/DDBJ databases">
        <title>The whole genome sequence of Lysobacter yananisis.</title>
        <authorList>
            <person name="Sun H."/>
        </authorList>
    </citation>
    <scope>NUCLEOTIDE SEQUENCE [LARGE SCALE GENOMIC DNA]</scope>
    <source>
        <strain evidence="1 2">SNNU513</strain>
    </source>
</reference>
<dbReference type="Proteomes" id="UP001229313">
    <property type="component" value="Chromosome"/>
</dbReference>
<gene>
    <name evidence="1" type="ORF">RDV84_02265</name>
</gene>
<organism evidence="1 2">
    <name type="scientific">Lysobacter yananisis</name>
    <dbReference type="NCBI Taxonomy" id="1003114"/>
    <lineage>
        <taxon>Bacteria</taxon>
        <taxon>Pseudomonadati</taxon>
        <taxon>Pseudomonadota</taxon>
        <taxon>Gammaproteobacteria</taxon>
        <taxon>Lysobacterales</taxon>
        <taxon>Lysobacteraceae</taxon>
        <taxon>Lysobacter</taxon>
    </lineage>
</organism>
<evidence type="ECO:0000313" key="1">
    <source>
        <dbReference type="EMBL" id="WMT03693.1"/>
    </source>
</evidence>
<name>A0ABY9P9E3_9GAMM</name>
<evidence type="ECO:0000313" key="2">
    <source>
        <dbReference type="Proteomes" id="UP001229313"/>
    </source>
</evidence>
<proteinExistence type="predicted"/>